<sequence>MAAAESSLKRPTKRKLENTPYDRDEALPNKKFIRGQCRYKFKILFPNGATIDLLLIDPKHKMAVTDFICLVKDEYFKSWMRHDSMKRKRKINWNGGNLYVEDANLNKISDTIDFVMFEPSKCHILKLYDGSGEIAETFENMWDLTPDTDLLRELPEDYTFETALADLIDNSLQAVWTNAKNERRLISVNIAEDKISVFDTGPGMDGTDENSIVKWGKMGASLHRASKAQGIGGKPPYLTPFFGMFGYGGPIASMHLGRRALVSSKTKVSKEVYTLHLEKEALMRCSDAELTWRTNGGIRFPSKDEIADSPHGSFTKVEIWEPKLKSLDVKPLGCKLKDIYFPYIQCDEISSTGKTTRPIEFQVNGIDLAEVAGGEVAITNMHSCNGPDFILQLHFSLRQASATTNSPGSVCSFFLLLWLAMAYHLSSKCRLRIIPFPKNWNLSGSRPSKEANARLKFVYFPVTEEGESIDIIMNKLISEGCVAAANYDTRSRVSIRRLGRLLPDVHWAWLPLMDLRQRKGEKAHLLKKFCLRVKCFIDTDAGFNPTPSKTDLAHQNLYTIALKNFGAKTFKEEKDVTVEIRRDGKLLTPIQLEKDYQEWLLNMHDHYDAEKDCGVDQPILLVGHKNIKPLGISTDVARVHKVVKKKGAMWKSGQKVKLLKGAYAGIHNNDVYATIENFVIEGLQGDAGGEARIICRPLAVPDEKGCVLAVNNGNASFHIGSSLSLPIGVIDSEKCVPVNKNVWDQQLEKYRQKSPSTIELLKETQCQELEIDGVLPSSAIAGQNPPREIVAVVRPASFISSSASKNLVQKYIVKNSSEMLMEVKFKCEDENLEDVVPLYTARVAPSSRKGYQGLYIFEVGCKFPKLFQNAGAYTFSFHLTETSCKSCEKKVLVKGSSEVGKWKLLDTKERPELRVRVGSFLPPLSVVCYDIYDNRIPFESKPQFLVKIKPSKIIKVEDKLKWNLSPDKLTLNIQDILVASSKLDEIRPDYRATLVISSKDKPVSVSIPCRVTPGSLKNVAVHPQNLGILLPGSVIKMLKLEMFDAFYNNVKKGLEVELNVDGFCIEDQLGLRRKVDGYGCIDLSGLLKVKAGYGKNVSLSVLSDNGVIFKQDFQTEKRELRVISGVPECCTVGSQLEDITFEIVDSKGAVDVTIHDDDKSGQSHTLTIKSDVINTENSIRYAFRQGRCTVPAISLPQNEGCFCFVATHSQYTELNISIKVPIVRAPKLESDDIRTPCSDGKVFLLEGPSPIKHVGNHMVPIMKIVNELESEVRNYGLCIGRHEKALKLLNDQKIEVEEVLSKLQVSVEPYSLLTKEEIIRRIKSIYQSAASVICCSTKEFLCSKPRSNFMEDVVGPVALIGTVCTNKLSRTLAEYLGEHQMLALVCRSFEAAFALEKYEQDGTIDRKCALHATAAALGKSIDGRYLVICLEGIRPYSGKFGSNDPQRKLALPAPTLPKGNIPAGFVGYAVNMVNLDGHHMHIRTSAGNGLRETLLYRLFGKLQVYKTRKDMIEAHTCIRHGAVSLDGGILKEDGIISLGCGNPTICFPIVRTRISTQSIEALKQIEEKKLELDGIMQLIQESNKALEKDLEKLKNSEDKFNSFMDLWQTSLK</sequence>
<evidence type="ECO:0000313" key="3">
    <source>
        <dbReference type="Proteomes" id="UP001428341"/>
    </source>
</evidence>
<dbReference type="Gene3D" id="3.30.565.10">
    <property type="entry name" value="Histidine kinase-like ATPase, C-terminal domain"/>
    <property type="match status" value="1"/>
</dbReference>
<feature type="region of interest" description="Disordered" evidence="1">
    <location>
        <begin position="1"/>
        <end position="22"/>
    </location>
</feature>
<dbReference type="Proteomes" id="UP001428341">
    <property type="component" value="Unassembled WGS sequence"/>
</dbReference>
<evidence type="ECO:0000256" key="1">
    <source>
        <dbReference type="SAM" id="MobiDB-lite"/>
    </source>
</evidence>
<keyword evidence="3" id="KW-1185">Reference proteome</keyword>
<dbReference type="EMBL" id="JBCGBO010000005">
    <property type="protein sequence ID" value="KAK9199481.1"/>
    <property type="molecule type" value="Genomic_DNA"/>
</dbReference>
<organism evidence="2 3">
    <name type="scientific">Citrus x changshan-huyou</name>
    <dbReference type="NCBI Taxonomy" id="2935761"/>
    <lineage>
        <taxon>Eukaryota</taxon>
        <taxon>Viridiplantae</taxon>
        <taxon>Streptophyta</taxon>
        <taxon>Embryophyta</taxon>
        <taxon>Tracheophyta</taxon>
        <taxon>Spermatophyta</taxon>
        <taxon>Magnoliopsida</taxon>
        <taxon>eudicotyledons</taxon>
        <taxon>Gunneridae</taxon>
        <taxon>Pentapetalae</taxon>
        <taxon>rosids</taxon>
        <taxon>malvids</taxon>
        <taxon>Sapindales</taxon>
        <taxon>Rutaceae</taxon>
        <taxon>Aurantioideae</taxon>
        <taxon>Citrus</taxon>
    </lineage>
</organism>
<protein>
    <recommendedName>
        <fullName evidence="4">Gamma-irradiation and mitomycin c induced 1</fullName>
    </recommendedName>
</protein>
<evidence type="ECO:0000313" key="2">
    <source>
        <dbReference type="EMBL" id="KAK9199481.1"/>
    </source>
</evidence>
<proteinExistence type="predicted"/>
<dbReference type="PANTHER" id="PTHR33566:SF1">
    <property type="entry name" value="EN_SPM-LIKE TRANSPOSON-RELATED"/>
    <property type="match status" value="1"/>
</dbReference>
<dbReference type="PANTHER" id="PTHR33566">
    <property type="entry name" value="EN/SPM-LIKE TRANSPOSON-RELATED"/>
    <property type="match status" value="1"/>
</dbReference>
<comment type="caution">
    <text evidence="2">The sequence shown here is derived from an EMBL/GenBank/DDBJ whole genome shotgun (WGS) entry which is preliminary data.</text>
</comment>
<dbReference type="InterPro" id="IPR036890">
    <property type="entry name" value="HATPase_C_sf"/>
</dbReference>
<dbReference type="Pfam" id="PF13589">
    <property type="entry name" value="HATPase_c_3"/>
    <property type="match status" value="1"/>
</dbReference>
<accession>A0AAP0MA92</accession>
<gene>
    <name evidence="2" type="ORF">WN944_014672</name>
</gene>
<name>A0AAP0MA92_9ROSI</name>
<evidence type="ECO:0008006" key="4">
    <source>
        <dbReference type="Google" id="ProtNLM"/>
    </source>
</evidence>
<reference evidence="2 3" key="1">
    <citation type="submission" date="2024-05" db="EMBL/GenBank/DDBJ databases">
        <title>Haplotype-resolved chromosome-level genome assembly of Huyou (Citrus changshanensis).</title>
        <authorList>
            <person name="Miao C."/>
            <person name="Chen W."/>
            <person name="Wu Y."/>
            <person name="Wang L."/>
            <person name="Zhao S."/>
            <person name="Grierson D."/>
            <person name="Xu C."/>
            <person name="Chen K."/>
        </authorList>
    </citation>
    <scope>NUCLEOTIDE SEQUENCE [LARGE SCALE GENOMIC DNA]</scope>
    <source>
        <strain evidence="2">01-14</strain>
        <tissue evidence="2">Leaf</tissue>
    </source>
</reference>
<dbReference type="SUPFAM" id="SSF55874">
    <property type="entry name" value="ATPase domain of HSP90 chaperone/DNA topoisomerase II/histidine kinase"/>
    <property type="match status" value="1"/>
</dbReference>